<proteinExistence type="predicted"/>
<dbReference type="PANTHER" id="PTHR33103">
    <property type="entry name" value="OS01G0153900 PROTEIN"/>
    <property type="match status" value="1"/>
</dbReference>
<dbReference type="PANTHER" id="PTHR33103:SF27">
    <property type="entry name" value="OS04G0594700 PROTEIN"/>
    <property type="match status" value="1"/>
</dbReference>
<gene>
    <name evidence="1" type="ORF">KSP39_PZI022658</name>
</gene>
<evidence type="ECO:0000313" key="2">
    <source>
        <dbReference type="Proteomes" id="UP001418222"/>
    </source>
</evidence>
<dbReference type="Pfam" id="PF05056">
    <property type="entry name" value="DUF674"/>
    <property type="match status" value="1"/>
</dbReference>
<evidence type="ECO:0000313" key="1">
    <source>
        <dbReference type="EMBL" id="KAK8916934.1"/>
    </source>
</evidence>
<accession>A0AAP0FV26</accession>
<dbReference type="EMBL" id="JBBWWQ010000020">
    <property type="protein sequence ID" value="KAK8916934.1"/>
    <property type="molecule type" value="Genomic_DNA"/>
</dbReference>
<keyword evidence="2" id="KW-1185">Reference proteome</keyword>
<dbReference type="AlphaFoldDB" id="A0AAP0FV26"/>
<dbReference type="InterPro" id="IPR007750">
    <property type="entry name" value="DUF674"/>
</dbReference>
<protein>
    <submittedName>
        <fullName evidence="1">Uncharacterized protein</fullName>
    </submittedName>
</protein>
<reference evidence="1 2" key="1">
    <citation type="journal article" date="2022" name="Nat. Plants">
        <title>Genomes of leafy and leafless Platanthera orchids illuminate the evolution of mycoheterotrophy.</title>
        <authorList>
            <person name="Li M.H."/>
            <person name="Liu K.W."/>
            <person name="Li Z."/>
            <person name="Lu H.C."/>
            <person name="Ye Q.L."/>
            <person name="Zhang D."/>
            <person name="Wang J.Y."/>
            <person name="Li Y.F."/>
            <person name="Zhong Z.M."/>
            <person name="Liu X."/>
            <person name="Yu X."/>
            <person name="Liu D.K."/>
            <person name="Tu X.D."/>
            <person name="Liu B."/>
            <person name="Hao Y."/>
            <person name="Liao X.Y."/>
            <person name="Jiang Y.T."/>
            <person name="Sun W.H."/>
            <person name="Chen J."/>
            <person name="Chen Y.Q."/>
            <person name="Ai Y."/>
            <person name="Zhai J.W."/>
            <person name="Wu S.S."/>
            <person name="Zhou Z."/>
            <person name="Hsiao Y.Y."/>
            <person name="Wu W.L."/>
            <person name="Chen Y.Y."/>
            <person name="Lin Y.F."/>
            <person name="Hsu J.L."/>
            <person name="Li C.Y."/>
            <person name="Wang Z.W."/>
            <person name="Zhao X."/>
            <person name="Zhong W.Y."/>
            <person name="Ma X.K."/>
            <person name="Ma L."/>
            <person name="Huang J."/>
            <person name="Chen G.Z."/>
            <person name="Huang M.Z."/>
            <person name="Huang L."/>
            <person name="Peng D.H."/>
            <person name="Luo Y.B."/>
            <person name="Zou S.Q."/>
            <person name="Chen S.P."/>
            <person name="Lan S."/>
            <person name="Tsai W.C."/>
            <person name="Van de Peer Y."/>
            <person name="Liu Z.J."/>
        </authorList>
    </citation>
    <scope>NUCLEOTIDE SEQUENCE [LARGE SCALE GENOMIC DNA]</scope>
    <source>
        <strain evidence="1">Lor287</strain>
    </source>
</reference>
<dbReference type="Proteomes" id="UP001418222">
    <property type="component" value="Unassembled WGS sequence"/>
</dbReference>
<organism evidence="1 2">
    <name type="scientific">Platanthera zijinensis</name>
    <dbReference type="NCBI Taxonomy" id="2320716"/>
    <lineage>
        <taxon>Eukaryota</taxon>
        <taxon>Viridiplantae</taxon>
        <taxon>Streptophyta</taxon>
        <taxon>Embryophyta</taxon>
        <taxon>Tracheophyta</taxon>
        <taxon>Spermatophyta</taxon>
        <taxon>Magnoliopsida</taxon>
        <taxon>Liliopsida</taxon>
        <taxon>Asparagales</taxon>
        <taxon>Orchidaceae</taxon>
        <taxon>Orchidoideae</taxon>
        <taxon>Orchideae</taxon>
        <taxon>Orchidinae</taxon>
        <taxon>Platanthera</taxon>
    </lineage>
</organism>
<comment type="caution">
    <text evidence="1">The sequence shown here is derived from an EMBL/GenBank/DDBJ whole genome shotgun (WGS) entry which is preliminary data.</text>
</comment>
<name>A0AAP0FV26_9ASPA</name>
<sequence length="228" mass="25467">MSSSPPSSSKIKVKFVIDKEQERVVFAEAGGEFVDVLFSFLTLPLGRIRQLFDYLMGSLDTLYESVQQLDVKHLLTEACKEMLLNPRIKNLLLELEEIKPTESTVLMSCVKCYLDNGCKTCTSAPCVHGLTEAKFVEQNPKWANGATNNGRAFVVGSKRFMVSDSLEISPLSASSAILERMLSLTDIVEVEVFVDRDKARSLLSAMMISSEVLTDVFSPELKRWRKSV</sequence>